<reference evidence="1 2" key="1">
    <citation type="journal article" date="2013" name="Curr. Biol.">
        <title>The Genome of the Foraminiferan Reticulomyxa filosa.</title>
        <authorList>
            <person name="Glockner G."/>
            <person name="Hulsmann N."/>
            <person name="Schleicher M."/>
            <person name="Noegel A.A."/>
            <person name="Eichinger L."/>
            <person name="Gallinger C."/>
            <person name="Pawlowski J."/>
            <person name="Sierra R."/>
            <person name="Euteneuer U."/>
            <person name="Pillet L."/>
            <person name="Moustafa A."/>
            <person name="Platzer M."/>
            <person name="Groth M."/>
            <person name="Szafranski K."/>
            <person name="Schliwa M."/>
        </authorList>
    </citation>
    <scope>NUCLEOTIDE SEQUENCE [LARGE SCALE GENOMIC DNA]</scope>
</reference>
<dbReference type="AlphaFoldDB" id="X6M229"/>
<sequence length="127" mass="15304">MYPKKKIKYSHWTNQRDWSNLGILQMVEMGYSEDIGTNTEKFLFCFKKKKNVDVGYVVLRLRNYCISLLSETLNEMFVVIKNVLMIVYQHFALFEKSKTGNIMIIFLQRIRSFLFRKLLFHLNSFDR</sequence>
<dbReference type="EMBL" id="ASPP01025248">
    <property type="protein sequence ID" value="ETO08228.1"/>
    <property type="molecule type" value="Genomic_DNA"/>
</dbReference>
<accession>X6M229</accession>
<dbReference type="Proteomes" id="UP000023152">
    <property type="component" value="Unassembled WGS sequence"/>
</dbReference>
<comment type="caution">
    <text evidence="1">The sequence shown here is derived from an EMBL/GenBank/DDBJ whole genome shotgun (WGS) entry which is preliminary data.</text>
</comment>
<organism evidence="1 2">
    <name type="scientific">Reticulomyxa filosa</name>
    <dbReference type="NCBI Taxonomy" id="46433"/>
    <lineage>
        <taxon>Eukaryota</taxon>
        <taxon>Sar</taxon>
        <taxon>Rhizaria</taxon>
        <taxon>Retaria</taxon>
        <taxon>Foraminifera</taxon>
        <taxon>Monothalamids</taxon>
        <taxon>Reticulomyxidae</taxon>
        <taxon>Reticulomyxa</taxon>
    </lineage>
</organism>
<feature type="non-terminal residue" evidence="1">
    <location>
        <position position="127"/>
    </location>
</feature>
<protein>
    <submittedName>
        <fullName evidence="1">Uncharacterized protein</fullName>
    </submittedName>
</protein>
<keyword evidence="2" id="KW-1185">Reference proteome</keyword>
<evidence type="ECO:0000313" key="1">
    <source>
        <dbReference type="EMBL" id="ETO08228.1"/>
    </source>
</evidence>
<name>X6M229_RETFI</name>
<gene>
    <name evidence="1" type="ORF">RFI_29161</name>
</gene>
<evidence type="ECO:0000313" key="2">
    <source>
        <dbReference type="Proteomes" id="UP000023152"/>
    </source>
</evidence>
<proteinExistence type="predicted"/>